<protein>
    <submittedName>
        <fullName evidence="1">Uncharacterized protein</fullName>
    </submittedName>
</protein>
<sequence>MIPVAQASDQAVEGAKLFCPSIDDVLRFALVFKKVGKYDKKRRTPRLSYAFFYLIKTGVIKRSWHIVRSTIHENLWLNFLISLMSRGTPGDSTVLPAHANPVNPSR</sequence>
<evidence type="ECO:0000313" key="1">
    <source>
        <dbReference type="EMBL" id="KKS84654.1"/>
    </source>
</evidence>
<dbReference type="AlphaFoldDB" id="A0A0G1CGS1"/>
<comment type="caution">
    <text evidence="1">The sequence shown here is derived from an EMBL/GenBank/DDBJ whole genome shotgun (WGS) entry which is preliminary data.</text>
</comment>
<organism evidence="1 2">
    <name type="scientific">Candidatus Gottesmanbacteria bacterium GW2011_GWA1_43_11</name>
    <dbReference type="NCBI Taxonomy" id="1618436"/>
    <lineage>
        <taxon>Bacteria</taxon>
        <taxon>Candidatus Gottesmaniibacteriota</taxon>
    </lineage>
</organism>
<dbReference type="Proteomes" id="UP000034543">
    <property type="component" value="Unassembled WGS sequence"/>
</dbReference>
<dbReference type="EMBL" id="LCFB01000016">
    <property type="protein sequence ID" value="KKS84654.1"/>
    <property type="molecule type" value="Genomic_DNA"/>
</dbReference>
<proteinExistence type="predicted"/>
<accession>A0A0G1CGS1</accession>
<dbReference type="STRING" id="1618436.UV59_C0016G0042"/>
<name>A0A0G1CGS1_9BACT</name>
<gene>
    <name evidence="1" type="ORF">UV59_C0016G0042</name>
</gene>
<evidence type="ECO:0000313" key="2">
    <source>
        <dbReference type="Proteomes" id="UP000034543"/>
    </source>
</evidence>
<reference evidence="1 2" key="1">
    <citation type="journal article" date="2015" name="Nature">
        <title>rRNA introns, odd ribosomes, and small enigmatic genomes across a large radiation of phyla.</title>
        <authorList>
            <person name="Brown C.T."/>
            <person name="Hug L.A."/>
            <person name="Thomas B.C."/>
            <person name="Sharon I."/>
            <person name="Castelle C.J."/>
            <person name="Singh A."/>
            <person name="Wilkins M.J."/>
            <person name="Williams K.H."/>
            <person name="Banfield J.F."/>
        </authorList>
    </citation>
    <scope>NUCLEOTIDE SEQUENCE [LARGE SCALE GENOMIC DNA]</scope>
</reference>